<dbReference type="Proteomes" id="UP001235939">
    <property type="component" value="Chromosome X"/>
</dbReference>
<comment type="catalytic activity">
    <reaction evidence="6">
        <text>O-phospho-L-threonyl-[protein] + H2O = L-threonyl-[protein] + phosphate</text>
        <dbReference type="Rhea" id="RHEA:47004"/>
        <dbReference type="Rhea" id="RHEA-COMP:11060"/>
        <dbReference type="Rhea" id="RHEA-COMP:11605"/>
        <dbReference type="ChEBI" id="CHEBI:15377"/>
        <dbReference type="ChEBI" id="CHEBI:30013"/>
        <dbReference type="ChEBI" id="CHEBI:43474"/>
        <dbReference type="ChEBI" id="CHEBI:61977"/>
        <dbReference type="EC" id="3.1.3.16"/>
    </reaction>
</comment>
<evidence type="ECO:0000256" key="6">
    <source>
        <dbReference type="ARBA" id="ARBA00048336"/>
    </source>
</evidence>
<evidence type="ECO:0000256" key="2">
    <source>
        <dbReference type="ARBA" id="ARBA00013081"/>
    </source>
</evidence>
<name>A0ABY6LW13_9ARAC</name>
<dbReference type="InterPro" id="IPR000340">
    <property type="entry name" value="Dual-sp_phosphatase_cat-dom"/>
</dbReference>
<dbReference type="PANTHER" id="PTHR45682:SF1">
    <property type="entry name" value="DUAL SPECIFICITY PROTEIN PHOSPHATASE 3"/>
    <property type="match status" value="1"/>
</dbReference>
<keyword evidence="3" id="KW-0378">Hydrolase</keyword>
<dbReference type="InterPro" id="IPR020405">
    <property type="entry name" value="Atypical_DUSP_subfamA"/>
</dbReference>
<dbReference type="Pfam" id="PF00782">
    <property type="entry name" value="DSPc"/>
    <property type="match status" value="1"/>
</dbReference>
<dbReference type="InterPro" id="IPR020422">
    <property type="entry name" value="TYR_PHOSPHATASE_DUAL_dom"/>
</dbReference>
<reference evidence="9 10" key="1">
    <citation type="submission" date="2022-03" db="EMBL/GenBank/DDBJ databases">
        <title>A chromosomal length assembly of Cordylochernes scorpioides.</title>
        <authorList>
            <person name="Zeh D."/>
            <person name="Zeh J."/>
        </authorList>
    </citation>
    <scope>NUCLEOTIDE SEQUENCE [LARGE SCALE GENOMIC DNA]</scope>
    <source>
        <strain evidence="9">IN4F17</strain>
        <tissue evidence="9">Whole Body</tissue>
    </source>
</reference>
<feature type="domain" description="Tyrosine specific protein phosphatases" evidence="8">
    <location>
        <begin position="48"/>
        <end position="106"/>
    </location>
</feature>
<dbReference type="SMART" id="SM00195">
    <property type="entry name" value="DSPc"/>
    <property type="match status" value="1"/>
</dbReference>
<gene>
    <name evidence="9" type="ORF">LAZ67_X004537</name>
</gene>
<keyword evidence="10" id="KW-1185">Reference proteome</keyword>
<proteinExistence type="inferred from homology"/>
<keyword evidence="4" id="KW-0904">Protein phosphatase</keyword>
<dbReference type="EC" id="3.1.3.16" evidence="2"/>
<dbReference type="PANTHER" id="PTHR45682">
    <property type="entry name" value="AGAP008228-PA"/>
    <property type="match status" value="1"/>
</dbReference>
<evidence type="ECO:0000259" key="7">
    <source>
        <dbReference type="PROSITE" id="PS50054"/>
    </source>
</evidence>
<dbReference type="Gene3D" id="3.90.190.10">
    <property type="entry name" value="Protein tyrosine phosphatase superfamily"/>
    <property type="match status" value="1"/>
</dbReference>
<evidence type="ECO:0000256" key="5">
    <source>
        <dbReference type="ARBA" id="ARBA00047761"/>
    </source>
</evidence>
<dbReference type="InterPro" id="IPR029021">
    <property type="entry name" value="Prot-tyrosine_phosphatase-like"/>
</dbReference>
<dbReference type="InterPro" id="IPR016130">
    <property type="entry name" value="Tyr_Pase_AS"/>
</dbReference>
<evidence type="ECO:0000313" key="9">
    <source>
        <dbReference type="EMBL" id="UYV85089.1"/>
    </source>
</evidence>
<sequence length="137" mass="15430">MGITHVLNTAQGPERQLNLVDTSDDYYDDVGIKFMGIFALDLSSFNISKYFKQCSDFIEDALANNGKVFVHCMQGISRSATIVLAFLMMKRGMNIRDACREVRKAREIFPNDGFLYQLCLLQDSPELNARPAILGKP</sequence>
<dbReference type="InterPro" id="IPR000387">
    <property type="entry name" value="Tyr_Pase_dom"/>
</dbReference>
<comment type="catalytic activity">
    <reaction evidence="5">
        <text>O-phospho-L-seryl-[protein] + H2O = L-seryl-[protein] + phosphate</text>
        <dbReference type="Rhea" id="RHEA:20629"/>
        <dbReference type="Rhea" id="RHEA-COMP:9863"/>
        <dbReference type="Rhea" id="RHEA-COMP:11604"/>
        <dbReference type="ChEBI" id="CHEBI:15377"/>
        <dbReference type="ChEBI" id="CHEBI:29999"/>
        <dbReference type="ChEBI" id="CHEBI:43474"/>
        <dbReference type="ChEBI" id="CHEBI:83421"/>
        <dbReference type="EC" id="3.1.3.16"/>
    </reaction>
</comment>
<dbReference type="PROSITE" id="PS50054">
    <property type="entry name" value="TYR_PHOSPHATASE_DUAL"/>
    <property type="match status" value="1"/>
</dbReference>
<evidence type="ECO:0000256" key="3">
    <source>
        <dbReference type="ARBA" id="ARBA00022801"/>
    </source>
</evidence>
<evidence type="ECO:0000256" key="4">
    <source>
        <dbReference type="ARBA" id="ARBA00022912"/>
    </source>
</evidence>
<organism evidence="9 10">
    <name type="scientific">Cordylochernes scorpioides</name>
    <dbReference type="NCBI Taxonomy" id="51811"/>
    <lineage>
        <taxon>Eukaryota</taxon>
        <taxon>Metazoa</taxon>
        <taxon>Ecdysozoa</taxon>
        <taxon>Arthropoda</taxon>
        <taxon>Chelicerata</taxon>
        <taxon>Arachnida</taxon>
        <taxon>Pseudoscorpiones</taxon>
        <taxon>Cheliferoidea</taxon>
        <taxon>Chernetidae</taxon>
        <taxon>Cordylochernes</taxon>
    </lineage>
</organism>
<evidence type="ECO:0000256" key="1">
    <source>
        <dbReference type="ARBA" id="ARBA00008601"/>
    </source>
</evidence>
<comment type="similarity">
    <text evidence="1">Belongs to the protein-tyrosine phosphatase family. Non-receptor class dual specificity subfamily.</text>
</comment>
<feature type="domain" description="Tyrosine-protein phosphatase" evidence="7">
    <location>
        <begin position="1"/>
        <end position="127"/>
    </location>
</feature>
<evidence type="ECO:0000313" key="10">
    <source>
        <dbReference type="Proteomes" id="UP001235939"/>
    </source>
</evidence>
<dbReference type="PROSITE" id="PS00383">
    <property type="entry name" value="TYR_PHOSPHATASE_1"/>
    <property type="match status" value="1"/>
</dbReference>
<protein>
    <recommendedName>
        <fullName evidence="2">protein-serine/threonine phosphatase</fullName>
        <ecNumber evidence="2">3.1.3.16</ecNumber>
    </recommendedName>
</protein>
<accession>A0ABY6LW13</accession>
<dbReference type="SUPFAM" id="SSF52799">
    <property type="entry name" value="(Phosphotyrosine protein) phosphatases II"/>
    <property type="match status" value="1"/>
</dbReference>
<evidence type="ECO:0000259" key="8">
    <source>
        <dbReference type="PROSITE" id="PS50056"/>
    </source>
</evidence>
<dbReference type="EMBL" id="CP092886">
    <property type="protein sequence ID" value="UYV85089.1"/>
    <property type="molecule type" value="Genomic_DNA"/>
</dbReference>
<dbReference type="PROSITE" id="PS50056">
    <property type="entry name" value="TYR_PHOSPHATASE_2"/>
    <property type="match status" value="1"/>
</dbReference>